<evidence type="ECO:0000313" key="2">
    <source>
        <dbReference type="EMBL" id="CBY92650.1"/>
    </source>
</evidence>
<protein>
    <submittedName>
        <fullName evidence="2">Uncharacterized protein</fullName>
    </submittedName>
</protein>
<keyword evidence="1" id="KW-0472">Membrane</keyword>
<dbReference type="KEGG" id="mha:HF1_06420"/>
<feature type="transmembrane region" description="Helical" evidence="1">
    <location>
        <begin position="6"/>
        <end position="29"/>
    </location>
</feature>
<dbReference type="AlphaFoldDB" id="E8ZHM9"/>
<accession>E8ZHM9</accession>
<evidence type="ECO:0000256" key="1">
    <source>
        <dbReference type="SAM" id="Phobius"/>
    </source>
</evidence>
<keyword evidence="1" id="KW-1133">Transmembrane helix</keyword>
<proteinExistence type="predicted"/>
<organism evidence="2 3">
    <name type="scientific">Mycoplasma haemofelis (strain Langford 1)</name>
    <name type="common">Haemobartonella felis</name>
    <dbReference type="NCBI Taxonomy" id="941640"/>
    <lineage>
        <taxon>Bacteria</taxon>
        <taxon>Bacillati</taxon>
        <taxon>Mycoplasmatota</taxon>
        <taxon>Mollicutes</taxon>
        <taxon>Mycoplasmataceae</taxon>
        <taxon>Mycoplasma</taxon>
    </lineage>
</organism>
<gene>
    <name evidence="2" type="ordered locus">HF1_06420</name>
</gene>
<reference evidence="2 3" key="1">
    <citation type="journal article" date="2011" name="J. Bacteriol.">
        <title>Complete genome sequence of Mycoplasma haemofelis, a hemotropic mycoplasma.</title>
        <authorList>
            <person name="Barker E.N."/>
            <person name="Helps C.R."/>
            <person name="Peters I.R."/>
            <person name="Darby A.C."/>
            <person name="Radford A.D."/>
            <person name="Tasker S."/>
        </authorList>
    </citation>
    <scope>NUCLEOTIDE SEQUENCE [LARGE SCALE GENOMIC DNA]</scope>
    <source>
        <strain evidence="2 3">Langford 1</strain>
    </source>
</reference>
<evidence type="ECO:0000313" key="3">
    <source>
        <dbReference type="Proteomes" id="UP000008637"/>
    </source>
</evidence>
<keyword evidence="1" id="KW-0812">Transmembrane</keyword>
<sequence length="200" mass="22550">MASPLVKNALIFGISGAAGAASFSIWRVLTKSFSVSIRDKILSSYKDDFSKFLPAGDRYWGDIKKEYEKSDAVNRPIRNGKVIDKEDLPYWCAWAVDSPFREKDYSKLDSVLRWCYINTNSFRSQAAALKKELHGSTTGTDNDSSWKTAWESVKGHEGGVTDANALQKWCSEKSTITMFSNEAKSVFRKFEKLCLKDKVS</sequence>
<dbReference type="Proteomes" id="UP000008637">
    <property type="component" value="Chromosome"/>
</dbReference>
<keyword evidence="3" id="KW-1185">Reference proteome</keyword>
<dbReference type="EMBL" id="FR773153">
    <property type="protein sequence ID" value="CBY92650.1"/>
    <property type="molecule type" value="Genomic_DNA"/>
</dbReference>
<name>E8ZHM9_MYCHL</name>
<dbReference type="HOGENOM" id="CLU_098620_4_0_14"/>